<dbReference type="AlphaFoldDB" id="A0A9D1WLB8"/>
<keyword evidence="3" id="KW-0547">Nucleotide-binding</keyword>
<evidence type="ECO:0000256" key="1">
    <source>
        <dbReference type="ARBA" id="ARBA00005417"/>
    </source>
</evidence>
<dbReference type="SMART" id="SM00382">
    <property type="entry name" value="AAA"/>
    <property type="match status" value="1"/>
</dbReference>
<dbReference type="EMBL" id="DXFC01000066">
    <property type="protein sequence ID" value="HIX61054.1"/>
    <property type="molecule type" value="Genomic_DNA"/>
</dbReference>
<dbReference type="InterPro" id="IPR050153">
    <property type="entry name" value="Metal_Ion_Import_ABC"/>
</dbReference>
<dbReference type="Proteomes" id="UP000824248">
    <property type="component" value="Unassembled WGS sequence"/>
</dbReference>
<dbReference type="PANTHER" id="PTHR42734">
    <property type="entry name" value="METAL TRANSPORT SYSTEM ATP-BINDING PROTEIN TM_0124-RELATED"/>
    <property type="match status" value="1"/>
</dbReference>
<accession>A0A9D1WLB8</accession>
<evidence type="ECO:0000256" key="4">
    <source>
        <dbReference type="ARBA" id="ARBA00022840"/>
    </source>
</evidence>
<protein>
    <submittedName>
        <fullName evidence="6">Metal ABC transporter ATP-binding protein</fullName>
    </submittedName>
</protein>
<comment type="similarity">
    <text evidence="1">Belongs to the ABC transporter superfamily.</text>
</comment>
<dbReference type="GO" id="GO:0005524">
    <property type="term" value="F:ATP binding"/>
    <property type="evidence" value="ECO:0007669"/>
    <property type="project" value="UniProtKB-KW"/>
</dbReference>
<evidence type="ECO:0000256" key="3">
    <source>
        <dbReference type="ARBA" id="ARBA00022741"/>
    </source>
</evidence>
<dbReference type="SUPFAM" id="SSF52540">
    <property type="entry name" value="P-loop containing nucleoside triphosphate hydrolases"/>
    <property type="match status" value="1"/>
</dbReference>
<dbReference type="InterPro" id="IPR003593">
    <property type="entry name" value="AAA+_ATPase"/>
</dbReference>
<reference evidence="6" key="2">
    <citation type="submission" date="2021-04" db="EMBL/GenBank/DDBJ databases">
        <authorList>
            <person name="Gilroy R."/>
        </authorList>
    </citation>
    <scope>NUCLEOTIDE SEQUENCE</scope>
    <source>
        <strain evidence="6">1193</strain>
    </source>
</reference>
<dbReference type="GO" id="GO:0016887">
    <property type="term" value="F:ATP hydrolysis activity"/>
    <property type="evidence" value="ECO:0007669"/>
    <property type="project" value="InterPro"/>
</dbReference>
<dbReference type="Gene3D" id="3.40.50.300">
    <property type="entry name" value="P-loop containing nucleotide triphosphate hydrolases"/>
    <property type="match status" value="1"/>
</dbReference>
<evidence type="ECO:0000256" key="2">
    <source>
        <dbReference type="ARBA" id="ARBA00022448"/>
    </source>
</evidence>
<evidence type="ECO:0000313" key="6">
    <source>
        <dbReference type="EMBL" id="HIX61054.1"/>
    </source>
</evidence>
<name>A0A9D1WLB8_9GAMM</name>
<dbReference type="PROSITE" id="PS00211">
    <property type="entry name" value="ABC_TRANSPORTER_1"/>
    <property type="match status" value="1"/>
</dbReference>
<dbReference type="CDD" id="cd03235">
    <property type="entry name" value="ABC_Metallic_Cations"/>
    <property type="match status" value="1"/>
</dbReference>
<dbReference type="PANTHER" id="PTHR42734:SF5">
    <property type="entry name" value="IRON TRANSPORT SYSTEM ATP-BINDING PROTEIN HI_0361-RELATED"/>
    <property type="match status" value="1"/>
</dbReference>
<dbReference type="PROSITE" id="PS50893">
    <property type="entry name" value="ABC_TRANSPORTER_2"/>
    <property type="match status" value="1"/>
</dbReference>
<reference evidence="6" key="1">
    <citation type="journal article" date="2021" name="PeerJ">
        <title>Extensive microbial diversity within the chicken gut microbiome revealed by metagenomics and culture.</title>
        <authorList>
            <person name="Gilroy R."/>
            <person name="Ravi A."/>
            <person name="Getino M."/>
            <person name="Pursley I."/>
            <person name="Horton D.L."/>
            <person name="Alikhan N.F."/>
            <person name="Baker D."/>
            <person name="Gharbi K."/>
            <person name="Hall N."/>
            <person name="Watson M."/>
            <person name="Adriaenssens E.M."/>
            <person name="Foster-Nyarko E."/>
            <person name="Jarju S."/>
            <person name="Secka A."/>
            <person name="Antonio M."/>
            <person name="Oren A."/>
            <person name="Chaudhuri R.R."/>
            <person name="La Ragione R."/>
            <person name="Hildebrand F."/>
            <person name="Pallen M.J."/>
        </authorList>
    </citation>
    <scope>NUCLEOTIDE SEQUENCE</scope>
    <source>
        <strain evidence="6">1193</strain>
    </source>
</reference>
<comment type="caution">
    <text evidence="6">The sequence shown here is derived from an EMBL/GenBank/DDBJ whole genome shotgun (WGS) entry which is preliminary data.</text>
</comment>
<dbReference type="InterPro" id="IPR027417">
    <property type="entry name" value="P-loop_NTPase"/>
</dbReference>
<keyword evidence="4 6" id="KW-0067">ATP-binding</keyword>
<feature type="domain" description="ABC transporter" evidence="5">
    <location>
        <begin position="8"/>
        <end position="251"/>
    </location>
</feature>
<organism evidence="6 7">
    <name type="scientific">Candidatus Halomonas stercoripullorum</name>
    <dbReference type="NCBI Taxonomy" id="2838617"/>
    <lineage>
        <taxon>Bacteria</taxon>
        <taxon>Pseudomonadati</taxon>
        <taxon>Pseudomonadota</taxon>
        <taxon>Gammaproteobacteria</taxon>
        <taxon>Oceanospirillales</taxon>
        <taxon>Halomonadaceae</taxon>
        <taxon>Halomonas</taxon>
    </lineage>
</organism>
<sequence length="261" mass="28069">MTEPVAALEASGIYAAYHRQPVLENVSLTLPQQQWTAIIGPNGAGKSSLLKLVIGTLVPLRGELKVLGKAPAIQRRAGHIAYMPQQEQMEWDFPISVHDTVLTGRFGLMRHAPFWRRLLPQQWANPGHQRTVHAALEAVDMVDCAARPIADLSGGQKKRVMLARALAQQASILLLDEPLAGVDPPSEALILAALERERSQGRTIIMVTHDLSGARRHADKVMLINRTLVGMGTPEEMLSDAMLARLAVGAPGSAGGGVCAA</sequence>
<dbReference type="Pfam" id="PF00005">
    <property type="entry name" value="ABC_tran"/>
    <property type="match status" value="1"/>
</dbReference>
<evidence type="ECO:0000313" key="7">
    <source>
        <dbReference type="Proteomes" id="UP000824248"/>
    </source>
</evidence>
<keyword evidence="2" id="KW-0813">Transport</keyword>
<evidence type="ECO:0000259" key="5">
    <source>
        <dbReference type="PROSITE" id="PS50893"/>
    </source>
</evidence>
<dbReference type="InterPro" id="IPR017871">
    <property type="entry name" value="ABC_transporter-like_CS"/>
</dbReference>
<dbReference type="InterPro" id="IPR003439">
    <property type="entry name" value="ABC_transporter-like_ATP-bd"/>
</dbReference>
<gene>
    <name evidence="6" type="ORF">H9854_02310</name>
</gene>
<proteinExistence type="inferred from homology"/>